<evidence type="ECO:0000313" key="3">
    <source>
        <dbReference type="EMBL" id="MDR7346450.1"/>
    </source>
</evidence>
<organism evidence="3 4">
    <name type="scientific">Enteractinococcus fodinae</name>
    <dbReference type="NCBI Taxonomy" id="684663"/>
    <lineage>
        <taxon>Bacteria</taxon>
        <taxon>Bacillati</taxon>
        <taxon>Actinomycetota</taxon>
        <taxon>Actinomycetes</taxon>
        <taxon>Micrococcales</taxon>
        <taxon>Micrococcaceae</taxon>
    </lineage>
</organism>
<dbReference type="Pfam" id="PF12804">
    <property type="entry name" value="NTP_transf_3"/>
    <property type="match status" value="1"/>
</dbReference>
<accession>A0ABU2AYM4</accession>
<name>A0ABU2AYM4_9MICC</name>
<reference evidence="3 4" key="1">
    <citation type="submission" date="2023-07" db="EMBL/GenBank/DDBJ databases">
        <title>Sequencing the genomes of 1000 actinobacteria strains.</title>
        <authorList>
            <person name="Klenk H.-P."/>
        </authorList>
    </citation>
    <scope>NUCLEOTIDE SEQUENCE [LARGE SCALE GENOMIC DNA]</scope>
    <source>
        <strain evidence="3 4">DSM 22966</strain>
    </source>
</reference>
<dbReference type="PANTHER" id="PTHR19136:SF81">
    <property type="entry name" value="MOLYBDENUM COFACTOR GUANYLYLTRANSFERASE"/>
    <property type="match status" value="1"/>
</dbReference>
<keyword evidence="1" id="KW-0808">Transferase</keyword>
<dbReference type="InterPro" id="IPR025877">
    <property type="entry name" value="MobA-like_NTP_Trfase"/>
</dbReference>
<dbReference type="Proteomes" id="UP001183794">
    <property type="component" value="Unassembled WGS sequence"/>
</dbReference>
<evidence type="ECO:0000259" key="2">
    <source>
        <dbReference type="Pfam" id="PF12804"/>
    </source>
</evidence>
<dbReference type="InterPro" id="IPR029044">
    <property type="entry name" value="Nucleotide-diphossugar_trans"/>
</dbReference>
<dbReference type="EMBL" id="JAVDYJ010000001">
    <property type="protein sequence ID" value="MDR7346450.1"/>
    <property type="molecule type" value="Genomic_DNA"/>
</dbReference>
<dbReference type="Gene3D" id="3.90.550.10">
    <property type="entry name" value="Spore Coat Polysaccharide Biosynthesis Protein SpsA, Chain A"/>
    <property type="match status" value="1"/>
</dbReference>
<protein>
    <submittedName>
        <fullName evidence="3">Molybdopterin-guanine dinucleotide biosynthesis protein A</fullName>
    </submittedName>
</protein>
<evidence type="ECO:0000256" key="1">
    <source>
        <dbReference type="ARBA" id="ARBA00022679"/>
    </source>
</evidence>
<feature type="domain" description="MobA-like NTP transferase" evidence="2">
    <location>
        <begin position="12"/>
        <end position="178"/>
    </location>
</feature>
<evidence type="ECO:0000313" key="4">
    <source>
        <dbReference type="Proteomes" id="UP001183794"/>
    </source>
</evidence>
<dbReference type="PANTHER" id="PTHR19136">
    <property type="entry name" value="MOLYBDENUM COFACTOR GUANYLYLTRANSFERASE"/>
    <property type="match status" value="1"/>
</dbReference>
<sequence length="211" mass="22273">MTVTPPVAGLFAIILAGGASSRLHATSPHPVTDKPLLEFEGEPLITRVLAETARAVLAQHTVVVGPSSLPTGDIATVSEDPPRAGPYLAVRAGLQYFTEELGPATTGQGVLLLAADMPWIGLGISALAEHHQKHGPDSKVAVVESAGRIQPLLSYLPRPLGEELFAEPLLNAGIWHALRKTPYRGIELPAHAGADVDTYQDALEYGVTFND</sequence>
<keyword evidence="4" id="KW-1185">Reference proteome</keyword>
<gene>
    <name evidence="3" type="ORF">J2S62_000707</name>
</gene>
<comment type="caution">
    <text evidence="3">The sequence shown here is derived from an EMBL/GenBank/DDBJ whole genome shotgun (WGS) entry which is preliminary data.</text>
</comment>
<dbReference type="RefSeq" id="WP_310171452.1">
    <property type="nucleotide sequence ID" value="NZ_BAABHE010000002.1"/>
</dbReference>
<dbReference type="SUPFAM" id="SSF53448">
    <property type="entry name" value="Nucleotide-diphospho-sugar transferases"/>
    <property type="match status" value="1"/>
</dbReference>
<proteinExistence type="predicted"/>